<feature type="compositionally biased region" description="Low complexity" evidence="6">
    <location>
        <begin position="7"/>
        <end position="20"/>
    </location>
</feature>
<dbReference type="Proteomes" id="UP000034805">
    <property type="component" value="Unassembled WGS sequence"/>
</dbReference>
<dbReference type="GO" id="GO:0008305">
    <property type="term" value="C:integrin complex"/>
    <property type="evidence" value="ECO:0007669"/>
    <property type="project" value="InterPro"/>
</dbReference>
<dbReference type="PROSITE" id="PS51470">
    <property type="entry name" value="FG_GAP"/>
    <property type="match status" value="4"/>
</dbReference>
<keyword evidence="5" id="KW-0130">Cell adhesion</keyword>
<comment type="subcellular location">
    <subcellularLocation>
        <location evidence="5">Membrane</location>
        <topology evidence="5">Single-pass type I membrane protein</topology>
    </subcellularLocation>
</comment>
<dbReference type="AlphaFoldDB" id="A0A0P7UD72"/>
<dbReference type="GO" id="GO:0005178">
    <property type="term" value="F:integrin binding"/>
    <property type="evidence" value="ECO:0007669"/>
    <property type="project" value="TreeGrafter"/>
</dbReference>
<dbReference type="GO" id="GO:0007160">
    <property type="term" value="P:cell-matrix adhesion"/>
    <property type="evidence" value="ECO:0007669"/>
    <property type="project" value="TreeGrafter"/>
</dbReference>
<keyword evidence="2" id="KW-0677">Repeat</keyword>
<evidence type="ECO:0000256" key="2">
    <source>
        <dbReference type="ARBA" id="ARBA00022737"/>
    </source>
</evidence>
<feature type="repeat" description="FG-GAP" evidence="4">
    <location>
        <begin position="45"/>
        <end position="108"/>
    </location>
</feature>
<evidence type="ECO:0000256" key="4">
    <source>
        <dbReference type="PROSITE-ProRule" id="PRU00803"/>
    </source>
</evidence>
<dbReference type="SUPFAM" id="SSF69318">
    <property type="entry name" value="Integrin alpha N-terminal domain"/>
    <property type="match status" value="1"/>
</dbReference>
<dbReference type="EMBL" id="JARO02019192">
    <property type="protein sequence ID" value="KPP56760.1"/>
    <property type="molecule type" value="Genomic_DNA"/>
</dbReference>
<protein>
    <recommendedName>
        <fullName evidence="9">Integrin alpha-2 domain-containing protein</fullName>
    </recommendedName>
</protein>
<dbReference type="Pfam" id="PF01839">
    <property type="entry name" value="FG-GAP"/>
    <property type="match status" value="2"/>
</dbReference>
<name>A0A0P7UD72_SCLFO</name>
<evidence type="ECO:0000256" key="6">
    <source>
        <dbReference type="SAM" id="MobiDB-lite"/>
    </source>
</evidence>
<sequence>MGTTRATRTSGLSGLSGSSRSSLTLPLLCVHLLSGCALTASYNVDVDSRIAVRGPARSWFGYSVLLHTFEGRCWLLAGAPLSSWPSNPSVKHPGALFKCQVPREKPCEQMDMGINSNDAGCGRTCAAEYDSQWLGVSLSGDRRDGRVLTCGHRWKNVFYSKREKLHKLPHGICYQLEPDLIQSRRFIPCYRDHHRKFGEDYGSCQAGISSFLTQDLVVMGAPGTSYWTGSVLVYNMSSHQPSAYLDNDNIVLHGSYLGYSVAAGHFRHPNTTEVVGGAPQHGQMGKVSDSASCFVWPHITHVELACCCDIINKTASCRQLGSYFGSNVCAVDLNSDGLSDLLVGAPMYSSVREEGRVYVYMNLGAADMSEQEFTLEGSNSYAARFGETIANLGDIDDDGFPDVAVGAPQEEEQQGALYIYNGRRTGISRTFSQ</sequence>
<dbReference type="PRINTS" id="PR01185">
    <property type="entry name" value="INTEGRINA"/>
</dbReference>
<gene>
    <name evidence="7" type="ORF">Z043_125590</name>
</gene>
<dbReference type="GO" id="GO:0009897">
    <property type="term" value="C:external side of plasma membrane"/>
    <property type="evidence" value="ECO:0007669"/>
    <property type="project" value="TreeGrafter"/>
</dbReference>
<proteinExistence type="inferred from homology"/>
<dbReference type="GO" id="GO:0007229">
    <property type="term" value="P:integrin-mediated signaling pathway"/>
    <property type="evidence" value="ECO:0007669"/>
    <property type="project" value="UniProtKB-KW"/>
</dbReference>
<evidence type="ECO:0000256" key="3">
    <source>
        <dbReference type="ARBA" id="ARBA00023180"/>
    </source>
</evidence>
<organism evidence="7 8">
    <name type="scientific">Scleropages formosus</name>
    <name type="common">Asian bonytongue</name>
    <name type="synonym">Osteoglossum formosum</name>
    <dbReference type="NCBI Taxonomy" id="113540"/>
    <lineage>
        <taxon>Eukaryota</taxon>
        <taxon>Metazoa</taxon>
        <taxon>Chordata</taxon>
        <taxon>Craniata</taxon>
        <taxon>Vertebrata</taxon>
        <taxon>Euteleostomi</taxon>
        <taxon>Actinopterygii</taxon>
        <taxon>Neopterygii</taxon>
        <taxon>Teleostei</taxon>
        <taxon>Osteoglossocephala</taxon>
        <taxon>Osteoglossomorpha</taxon>
        <taxon>Osteoglossiformes</taxon>
        <taxon>Osteoglossidae</taxon>
        <taxon>Scleropages</taxon>
    </lineage>
</organism>
<keyword evidence="5" id="KW-0675">Receptor</keyword>
<dbReference type="InterPro" id="IPR028994">
    <property type="entry name" value="Integrin_alpha_N"/>
</dbReference>
<feature type="repeat" description="FG-GAP" evidence="4">
    <location>
        <begin position="310"/>
        <end position="369"/>
    </location>
</feature>
<evidence type="ECO:0000313" key="7">
    <source>
        <dbReference type="EMBL" id="KPP56760.1"/>
    </source>
</evidence>
<feature type="non-terminal residue" evidence="7">
    <location>
        <position position="433"/>
    </location>
</feature>
<comment type="caution">
    <text evidence="7">The sequence shown here is derived from an EMBL/GenBank/DDBJ whole genome shotgun (WGS) entry which is preliminary data.</text>
</comment>
<keyword evidence="1" id="KW-0732">Signal</keyword>
<dbReference type="InterPro" id="IPR013517">
    <property type="entry name" value="FG-GAP"/>
</dbReference>
<dbReference type="InterPro" id="IPR013519">
    <property type="entry name" value="Int_alpha_beta-p"/>
</dbReference>
<comment type="similarity">
    <text evidence="5">Belongs to the integrin alpha chain family.</text>
</comment>
<dbReference type="InterPro" id="IPR000413">
    <property type="entry name" value="Integrin_alpha"/>
</dbReference>
<dbReference type="STRING" id="113540.ENSSFOP00015018258"/>
<keyword evidence="5" id="KW-0401">Integrin</keyword>
<accession>A0A0P7UD72</accession>
<keyword evidence="3" id="KW-0325">Glycoprotein</keyword>
<reference evidence="7 8" key="1">
    <citation type="submission" date="2015-08" db="EMBL/GenBank/DDBJ databases">
        <title>The genome of the Asian arowana (Scleropages formosus).</title>
        <authorList>
            <person name="Tan M.H."/>
            <person name="Gan H.M."/>
            <person name="Croft L.J."/>
            <person name="Austin C.M."/>
        </authorList>
    </citation>
    <scope>NUCLEOTIDE SEQUENCE [LARGE SCALE GENOMIC DNA]</scope>
    <source>
        <strain evidence="7">Aro1</strain>
    </source>
</reference>
<dbReference type="Gene3D" id="2.130.10.130">
    <property type="entry name" value="Integrin alpha, N-terminal"/>
    <property type="match status" value="1"/>
</dbReference>
<evidence type="ECO:0000256" key="1">
    <source>
        <dbReference type="ARBA" id="ARBA00022729"/>
    </source>
</evidence>
<dbReference type="GO" id="GO:0098609">
    <property type="term" value="P:cell-cell adhesion"/>
    <property type="evidence" value="ECO:0007669"/>
    <property type="project" value="TreeGrafter"/>
</dbReference>
<feature type="repeat" description="FG-GAP" evidence="4">
    <location>
        <begin position="192"/>
        <end position="243"/>
    </location>
</feature>
<dbReference type="SMART" id="SM00191">
    <property type="entry name" value="Int_alpha"/>
    <property type="match status" value="5"/>
</dbReference>
<evidence type="ECO:0008006" key="9">
    <source>
        <dbReference type="Google" id="ProtNLM"/>
    </source>
</evidence>
<dbReference type="GO" id="GO:0033627">
    <property type="term" value="P:cell adhesion mediated by integrin"/>
    <property type="evidence" value="ECO:0007669"/>
    <property type="project" value="TreeGrafter"/>
</dbReference>
<feature type="region of interest" description="Disordered" evidence="6">
    <location>
        <begin position="1"/>
        <end position="20"/>
    </location>
</feature>
<dbReference type="PANTHER" id="PTHR23220">
    <property type="entry name" value="INTEGRIN ALPHA"/>
    <property type="match status" value="1"/>
</dbReference>
<feature type="repeat" description="FG-GAP" evidence="4">
    <location>
        <begin position="372"/>
        <end position="429"/>
    </location>
</feature>
<evidence type="ECO:0000256" key="5">
    <source>
        <dbReference type="RuleBase" id="RU003762"/>
    </source>
</evidence>
<evidence type="ECO:0000313" key="8">
    <source>
        <dbReference type="Proteomes" id="UP000034805"/>
    </source>
</evidence>
<dbReference type="PANTHER" id="PTHR23220:SF78">
    <property type="entry name" value="INTEGRIN ALPHA-4"/>
    <property type="match status" value="1"/>
</dbReference>